<protein>
    <submittedName>
        <fullName evidence="1">Uncharacterized protein</fullName>
    </submittedName>
</protein>
<dbReference type="AlphaFoldDB" id="A0A4Q6XFI4"/>
<dbReference type="EMBL" id="SGIS01000132">
    <property type="protein sequence ID" value="RZF58611.1"/>
    <property type="molecule type" value="Genomic_DNA"/>
</dbReference>
<comment type="caution">
    <text evidence="1">The sequence shown here is derived from an EMBL/GenBank/DDBJ whole genome shotgun (WGS) entry which is preliminary data.</text>
</comment>
<evidence type="ECO:0000313" key="1">
    <source>
        <dbReference type="EMBL" id="RZF58611.1"/>
    </source>
</evidence>
<name>A0A4Q6XFI4_9SPHN</name>
<reference evidence="1 2" key="1">
    <citation type="submission" date="2019-02" db="EMBL/GenBank/DDBJ databases">
        <authorList>
            <person name="Li Y."/>
        </authorList>
    </citation>
    <scope>NUCLEOTIDE SEQUENCE [LARGE SCALE GENOMIC DNA]</scope>
    <source>
        <strain evidence="1 2">3-7</strain>
    </source>
</reference>
<keyword evidence="2" id="KW-1185">Reference proteome</keyword>
<sequence length="92" mass="9914">MTIFNKRLREATDDENSSFFDLGEPFGNPTGIYVTFLDSHESAEKLATYLGSDLLNDHGIAPFSRAAMFNGAGLIPSLDDRDSQGLASGGKL</sequence>
<proteinExistence type="predicted"/>
<accession>A0A4Q6XFI4</accession>
<dbReference type="RefSeq" id="WP_130160619.1">
    <property type="nucleotide sequence ID" value="NZ_SGIS01000132.1"/>
</dbReference>
<gene>
    <name evidence="1" type="ORF">EWE75_24465</name>
</gene>
<organism evidence="1 2">
    <name type="scientific">Sphingomonas populi</name>
    <dbReference type="NCBI Taxonomy" id="2484750"/>
    <lineage>
        <taxon>Bacteria</taxon>
        <taxon>Pseudomonadati</taxon>
        <taxon>Pseudomonadota</taxon>
        <taxon>Alphaproteobacteria</taxon>
        <taxon>Sphingomonadales</taxon>
        <taxon>Sphingomonadaceae</taxon>
        <taxon>Sphingomonas</taxon>
    </lineage>
</organism>
<dbReference type="Proteomes" id="UP000292085">
    <property type="component" value="Unassembled WGS sequence"/>
</dbReference>
<evidence type="ECO:0000313" key="2">
    <source>
        <dbReference type="Proteomes" id="UP000292085"/>
    </source>
</evidence>